<dbReference type="RefSeq" id="WP_198966580.1">
    <property type="nucleotide sequence ID" value="NZ_AP022572.1"/>
</dbReference>
<evidence type="ECO:0000259" key="1">
    <source>
        <dbReference type="Pfam" id="PF18860"/>
    </source>
</evidence>
<dbReference type="InterPro" id="IPR041427">
    <property type="entry name" value="AbiJ-NTD3"/>
</dbReference>
<dbReference type="EMBL" id="AP022572">
    <property type="protein sequence ID" value="BBX55371.1"/>
    <property type="molecule type" value="Genomic_DNA"/>
</dbReference>
<keyword evidence="3" id="KW-1185">Reference proteome</keyword>
<name>A0A7I7L5L0_9MYCO</name>
<reference evidence="2 3" key="1">
    <citation type="journal article" date="2019" name="Emerg. Microbes Infect.">
        <title>Comprehensive subspecies identification of 175 nontuberculous mycobacteria species based on 7547 genomic profiles.</title>
        <authorList>
            <person name="Matsumoto Y."/>
            <person name="Kinjo T."/>
            <person name="Motooka D."/>
            <person name="Nabeya D."/>
            <person name="Jung N."/>
            <person name="Uechi K."/>
            <person name="Horii T."/>
            <person name="Iida T."/>
            <person name="Fujita J."/>
            <person name="Nakamura S."/>
        </authorList>
    </citation>
    <scope>NUCLEOTIDE SEQUENCE [LARGE SCALE GENOMIC DNA]</scope>
    <source>
        <strain evidence="2 3">JCM 12657</strain>
    </source>
</reference>
<organism evidence="2 3">
    <name type="scientific">Mycobacterium shottsii</name>
    <dbReference type="NCBI Taxonomy" id="133549"/>
    <lineage>
        <taxon>Bacteria</taxon>
        <taxon>Bacillati</taxon>
        <taxon>Actinomycetota</taxon>
        <taxon>Actinomycetes</taxon>
        <taxon>Mycobacteriales</taxon>
        <taxon>Mycobacteriaceae</taxon>
        <taxon>Mycobacterium</taxon>
        <taxon>Mycobacterium ulcerans group</taxon>
    </lineage>
</organism>
<dbReference type="Pfam" id="PF18860">
    <property type="entry name" value="AbiJ_NTD3"/>
    <property type="match status" value="1"/>
</dbReference>
<accession>A0A7I7L5L0</accession>
<sequence>MGVPTKLITPVTRRGIFDTITLSKVLWEGRLEEPEFLARIYDLDSMPSTDSRYKSAVGDIRQHRVNNPEDWPDDWVFTDSRFGLQHGDDELVLQFLAEILHPLVRPDEEEVGRLLNAFNEALAKGRLRALPS</sequence>
<evidence type="ECO:0000313" key="2">
    <source>
        <dbReference type="EMBL" id="BBX55371.1"/>
    </source>
</evidence>
<dbReference type="Proteomes" id="UP000467164">
    <property type="component" value="Chromosome"/>
</dbReference>
<evidence type="ECO:0000313" key="3">
    <source>
        <dbReference type="Proteomes" id="UP000467164"/>
    </source>
</evidence>
<proteinExistence type="predicted"/>
<dbReference type="AlphaFoldDB" id="A0A7I7L5L0"/>
<dbReference type="KEGG" id="msho:MSHO_07160"/>
<gene>
    <name evidence="2" type="ORF">MSHO_07160</name>
</gene>
<feature type="domain" description="AbiJ-NTD3" evidence="1">
    <location>
        <begin position="8"/>
        <end position="124"/>
    </location>
</feature>
<protein>
    <recommendedName>
        <fullName evidence="1">AbiJ-NTD3 domain-containing protein</fullName>
    </recommendedName>
</protein>